<dbReference type="EnsemblMetazoa" id="tetur08g05720.1">
    <property type="protein sequence ID" value="tetur08g05720.1"/>
    <property type="gene ID" value="tetur08g05720"/>
</dbReference>
<proteinExistence type="predicted"/>
<reference evidence="2" key="1">
    <citation type="submission" date="2011-08" db="EMBL/GenBank/DDBJ databases">
        <authorList>
            <person name="Rombauts S."/>
        </authorList>
    </citation>
    <scope>NUCLEOTIDE SEQUENCE</scope>
    <source>
        <strain evidence="2">London</strain>
    </source>
</reference>
<keyword evidence="2" id="KW-1185">Reference proteome</keyword>
<dbReference type="HOGENOM" id="CLU_3427026_0_0_1"/>
<dbReference type="AlphaFoldDB" id="T1KBY5"/>
<accession>T1KBY5</accession>
<name>T1KBY5_TETUR</name>
<sequence>MFKAVFDLGVYLVYISVSLKR</sequence>
<evidence type="ECO:0000313" key="1">
    <source>
        <dbReference type="EnsemblMetazoa" id="tetur08g05720.1"/>
    </source>
</evidence>
<evidence type="ECO:0000313" key="2">
    <source>
        <dbReference type="Proteomes" id="UP000015104"/>
    </source>
</evidence>
<organism evidence="1 2">
    <name type="scientific">Tetranychus urticae</name>
    <name type="common">Two-spotted spider mite</name>
    <dbReference type="NCBI Taxonomy" id="32264"/>
    <lineage>
        <taxon>Eukaryota</taxon>
        <taxon>Metazoa</taxon>
        <taxon>Ecdysozoa</taxon>
        <taxon>Arthropoda</taxon>
        <taxon>Chelicerata</taxon>
        <taxon>Arachnida</taxon>
        <taxon>Acari</taxon>
        <taxon>Acariformes</taxon>
        <taxon>Trombidiformes</taxon>
        <taxon>Prostigmata</taxon>
        <taxon>Eleutherengona</taxon>
        <taxon>Raphignathae</taxon>
        <taxon>Tetranychoidea</taxon>
        <taxon>Tetranychidae</taxon>
        <taxon>Tetranychus</taxon>
    </lineage>
</organism>
<dbReference type="EMBL" id="CAEY01001956">
    <property type="status" value="NOT_ANNOTATED_CDS"/>
    <property type="molecule type" value="Genomic_DNA"/>
</dbReference>
<protein>
    <submittedName>
        <fullName evidence="1">Uncharacterized protein</fullName>
    </submittedName>
</protein>
<reference evidence="1" key="2">
    <citation type="submission" date="2015-06" db="UniProtKB">
        <authorList>
            <consortium name="EnsemblMetazoa"/>
        </authorList>
    </citation>
    <scope>IDENTIFICATION</scope>
</reference>
<dbReference type="Proteomes" id="UP000015104">
    <property type="component" value="Unassembled WGS sequence"/>
</dbReference>